<evidence type="ECO:0000313" key="7">
    <source>
        <dbReference type="EMBL" id="HIV12003.1"/>
    </source>
</evidence>
<evidence type="ECO:0000256" key="4">
    <source>
        <dbReference type="ARBA" id="ARBA00022989"/>
    </source>
</evidence>
<evidence type="ECO:0000256" key="6">
    <source>
        <dbReference type="SAM" id="Phobius"/>
    </source>
</evidence>
<feature type="transmembrane region" description="Helical" evidence="6">
    <location>
        <begin position="42"/>
        <end position="63"/>
    </location>
</feature>
<feature type="transmembrane region" description="Helical" evidence="6">
    <location>
        <begin position="159"/>
        <end position="179"/>
    </location>
</feature>
<dbReference type="PANTHER" id="PTHR30250:SF21">
    <property type="entry name" value="LIPID II FLIPPASE MURJ"/>
    <property type="match status" value="1"/>
</dbReference>
<reference evidence="7" key="1">
    <citation type="submission" date="2020-10" db="EMBL/GenBank/DDBJ databases">
        <authorList>
            <person name="Gilroy R."/>
        </authorList>
    </citation>
    <scope>NUCLEOTIDE SEQUENCE</scope>
    <source>
        <strain evidence="7">ChiBcec2-4451</strain>
    </source>
</reference>
<feature type="transmembrane region" description="Helical" evidence="6">
    <location>
        <begin position="331"/>
        <end position="354"/>
    </location>
</feature>
<sequence length="539" mass="58257">MSKNTFVKNASFLMMATLISRVIGLLYKSPLGVIVGNEGMGYYGFANNVYVILLLISSYSIPMAVSKVISERLALKQYRNAQKVFYGALIYGAVVGGLAALVAFFFGKYLLPANQPNALPALRILAPTIFLSAILGVLRGYFQAHDTMLPTSISQVLEQIANAVVSVAAAWLLISSFATDEETTAIWGAAGGTLGTGAGVAAGLIFMLFVYLLNRKTIRRQVARDRHTQEESYGQVFKIIILMVTPIIFNTFVYNASSYLDSILFSNIMGHARMDARLISEQWGEYSNYYVSLINIPLALSSATSSAMMPEISSLYATGSYEKANGKINEGIRLTMFLCIPAAVGLSVLAFPIVKTLFPESGDLSGQLLAAGSVSVIFSALSTITNGVLQAIGKPKIPLRNAAISLALNLAVVAVVTFLFPQAGIFSVLAATIVFALSMCFLNAMSLRKYLGHKNDFRNDYLKPLAASAGMGVVAWVAYYGLHLLVPVRILCLGVAILLAVPVYLILFVKITGVTEEQMRRFPMGSYVVKVLRPLKIFG</sequence>
<feature type="transmembrane region" description="Helical" evidence="6">
    <location>
        <begin position="366"/>
        <end position="389"/>
    </location>
</feature>
<feature type="transmembrane region" description="Helical" evidence="6">
    <location>
        <begin position="235"/>
        <end position="254"/>
    </location>
</feature>
<evidence type="ECO:0000256" key="5">
    <source>
        <dbReference type="ARBA" id="ARBA00023136"/>
    </source>
</evidence>
<evidence type="ECO:0000256" key="2">
    <source>
        <dbReference type="ARBA" id="ARBA00022475"/>
    </source>
</evidence>
<name>A0A9D1NTF9_9FIRM</name>
<keyword evidence="4 6" id="KW-1133">Transmembrane helix</keyword>
<organism evidence="7 8">
    <name type="scientific">Candidatus Pullilachnospira stercoravium</name>
    <dbReference type="NCBI Taxonomy" id="2840913"/>
    <lineage>
        <taxon>Bacteria</taxon>
        <taxon>Bacillati</taxon>
        <taxon>Bacillota</taxon>
        <taxon>Clostridia</taxon>
        <taxon>Lachnospirales</taxon>
        <taxon>Lachnospiraceae</taxon>
        <taxon>Lachnospiraceae incertae sedis</taxon>
        <taxon>Candidatus Pullilachnospira</taxon>
    </lineage>
</organism>
<feature type="transmembrane region" description="Helical" evidence="6">
    <location>
        <begin position="289"/>
        <end position="310"/>
    </location>
</feature>
<feature type="transmembrane region" description="Helical" evidence="6">
    <location>
        <begin position="488"/>
        <end position="511"/>
    </location>
</feature>
<gene>
    <name evidence="7" type="ORF">IAA63_02540</name>
</gene>
<comment type="caution">
    <text evidence="7">The sequence shown here is derived from an EMBL/GenBank/DDBJ whole genome shotgun (WGS) entry which is preliminary data.</text>
</comment>
<comment type="subcellular location">
    <subcellularLocation>
        <location evidence="1">Cell membrane</location>
        <topology evidence="1">Multi-pass membrane protein</topology>
    </subcellularLocation>
</comment>
<feature type="transmembrane region" description="Helical" evidence="6">
    <location>
        <begin position="465"/>
        <end position="482"/>
    </location>
</feature>
<dbReference type="CDD" id="cd13124">
    <property type="entry name" value="MATE_SpoVB_like"/>
    <property type="match status" value="1"/>
</dbReference>
<accession>A0A9D1NTF9</accession>
<evidence type="ECO:0000256" key="1">
    <source>
        <dbReference type="ARBA" id="ARBA00004651"/>
    </source>
</evidence>
<reference evidence="7" key="2">
    <citation type="journal article" date="2021" name="PeerJ">
        <title>Extensive microbial diversity within the chicken gut microbiome revealed by metagenomics and culture.</title>
        <authorList>
            <person name="Gilroy R."/>
            <person name="Ravi A."/>
            <person name="Getino M."/>
            <person name="Pursley I."/>
            <person name="Horton D.L."/>
            <person name="Alikhan N.F."/>
            <person name="Baker D."/>
            <person name="Gharbi K."/>
            <person name="Hall N."/>
            <person name="Watson M."/>
            <person name="Adriaenssens E.M."/>
            <person name="Foster-Nyarko E."/>
            <person name="Jarju S."/>
            <person name="Secka A."/>
            <person name="Antonio M."/>
            <person name="Oren A."/>
            <person name="Chaudhuri R.R."/>
            <person name="La Ragione R."/>
            <person name="Hildebrand F."/>
            <person name="Pallen M.J."/>
        </authorList>
    </citation>
    <scope>NUCLEOTIDE SEQUENCE</scope>
    <source>
        <strain evidence="7">ChiBcec2-4451</strain>
    </source>
</reference>
<dbReference type="Pfam" id="PF01943">
    <property type="entry name" value="Polysacc_synt"/>
    <property type="match status" value="1"/>
</dbReference>
<feature type="transmembrane region" description="Helical" evidence="6">
    <location>
        <begin position="185"/>
        <end position="214"/>
    </location>
</feature>
<dbReference type="Proteomes" id="UP000886723">
    <property type="component" value="Unassembled WGS sequence"/>
</dbReference>
<dbReference type="PANTHER" id="PTHR30250">
    <property type="entry name" value="PST FAMILY PREDICTED COLANIC ACID TRANSPORTER"/>
    <property type="match status" value="1"/>
</dbReference>
<keyword evidence="3 6" id="KW-0812">Transmembrane</keyword>
<keyword evidence="2" id="KW-1003">Cell membrane</keyword>
<evidence type="ECO:0000256" key="3">
    <source>
        <dbReference type="ARBA" id="ARBA00022692"/>
    </source>
</evidence>
<dbReference type="PIRSF" id="PIRSF038958">
    <property type="entry name" value="PG_synth_SpoVB"/>
    <property type="match status" value="1"/>
</dbReference>
<feature type="transmembrane region" description="Helical" evidence="6">
    <location>
        <begin position="426"/>
        <end position="444"/>
    </location>
</feature>
<dbReference type="GO" id="GO:0005886">
    <property type="term" value="C:plasma membrane"/>
    <property type="evidence" value="ECO:0007669"/>
    <property type="project" value="UniProtKB-SubCell"/>
</dbReference>
<feature type="transmembrane region" description="Helical" evidence="6">
    <location>
        <begin position="118"/>
        <end position="138"/>
    </location>
</feature>
<evidence type="ECO:0000313" key="8">
    <source>
        <dbReference type="Proteomes" id="UP000886723"/>
    </source>
</evidence>
<feature type="transmembrane region" description="Helical" evidence="6">
    <location>
        <begin position="401"/>
        <end position="420"/>
    </location>
</feature>
<dbReference type="InterPro" id="IPR050833">
    <property type="entry name" value="Poly_Biosynth_Transport"/>
</dbReference>
<dbReference type="EMBL" id="DVON01000046">
    <property type="protein sequence ID" value="HIV12003.1"/>
    <property type="molecule type" value="Genomic_DNA"/>
</dbReference>
<feature type="transmembrane region" description="Helical" evidence="6">
    <location>
        <begin position="12"/>
        <end position="30"/>
    </location>
</feature>
<protein>
    <submittedName>
        <fullName evidence="7">Polysaccharide biosynthesis protein</fullName>
    </submittedName>
</protein>
<dbReference type="InterPro" id="IPR024923">
    <property type="entry name" value="PG_synth_SpoVB"/>
</dbReference>
<feature type="transmembrane region" description="Helical" evidence="6">
    <location>
        <begin position="84"/>
        <end position="106"/>
    </location>
</feature>
<proteinExistence type="predicted"/>
<dbReference type="InterPro" id="IPR002797">
    <property type="entry name" value="Polysacc_synth"/>
</dbReference>
<dbReference type="AlphaFoldDB" id="A0A9D1NTF9"/>
<keyword evidence="5 6" id="KW-0472">Membrane</keyword>